<evidence type="ECO:0000313" key="2">
    <source>
        <dbReference type="EMBL" id="KAG7044776.1"/>
    </source>
</evidence>
<dbReference type="AlphaFoldDB" id="A0A9P7QZC3"/>
<dbReference type="PANTHER" id="PTHR34502:SF4">
    <property type="entry name" value="DUF6594 DOMAIN-CONTAINING PROTEIN"/>
    <property type="match status" value="1"/>
</dbReference>
<dbReference type="Proteomes" id="UP000699042">
    <property type="component" value="Unassembled WGS sequence"/>
</dbReference>
<dbReference type="InterPro" id="IPR046529">
    <property type="entry name" value="DUF6594"/>
</dbReference>
<organism evidence="2 3">
    <name type="scientific">Colletotrichum scovillei</name>
    <dbReference type="NCBI Taxonomy" id="1209932"/>
    <lineage>
        <taxon>Eukaryota</taxon>
        <taxon>Fungi</taxon>
        <taxon>Dikarya</taxon>
        <taxon>Ascomycota</taxon>
        <taxon>Pezizomycotina</taxon>
        <taxon>Sordariomycetes</taxon>
        <taxon>Hypocreomycetidae</taxon>
        <taxon>Glomerellales</taxon>
        <taxon>Glomerellaceae</taxon>
        <taxon>Colletotrichum</taxon>
        <taxon>Colletotrichum acutatum species complex</taxon>
    </lineage>
</organism>
<evidence type="ECO:0000313" key="3">
    <source>
        <dbReference type="Proteomes" id="UP000699042"/>
    </source>
</evidence>
<keyword evidence="3" id="KW-1185">Reference proteome</keyword>
<comment type="caution">
    <text evidence="2">The sequence shown here is derived from an EMBL/GenBank/DDBJ whole genome shotgun (WGS) entry which is preliminary data.</text>
</comment>
<dbReference type="Pfam" id="PF20237">
    <property type="entry name" value="DUF6594"/>
    <property type="match status" value="1"/>
</dbReference>
<proteinExistence type="predicted"/>
<protein>
    <recommendedName>
        <fullName evidence="1">DUF6594 domain-containing protein</fullName>
    </recommendedName>
</protein>
<dbReference type="PANTHER" id="PTHR34502">
    <property type="entry name" value="DUF6594 DOMAIN-CONTAINING PROTEIN-RELATED"/>
    <property type="match status" value="1"/>
</dbReference>
<accession>A0A9P7QZC3</accession>
<reference evidence="2" key="1">
    <citation type="submission" date="2021-05" db="EMBL/GenBank/DDBJ databases">
        <title>Comparative genomics of three Colletotrichum scovillei strains and genetic complementation revealed genes involved fungal growth and virulence on chili pepper.</title>
        <authorList>
            <person name="Hsieh D.-K."/>
            <person name="Chuang S.-C."/>
            <person name="Chen C.-Y."/>
            <person name="Chao Y.-T."/>
            <person name="Lu M.-Y.J."/>
            <person name="Lee M.-H."/>
            <person name="Shih M.-C."/>
        </authorList>
    </citation>
    <scope>NUCLEOTIDE SEQUENCE</scope>
    <source>
        <strain evidence="2">Coll-153</strain>
    </source>
</reference>
<dbReference type="EMBL" id="JAESDN010000010">
    <property type="protein sequence ID" value="KAG7044776.1"/>
    <property type="molecule type" value="Genomic_DNA"/>
</dbReference>
<name>A0A9P7QZC3_9PEZI</name>
<evidence type="ECO:0000259" key="1">
    <source>
        <dbReference type="Pfam" id="PF20237"/>
    </source>
</evidence>
<feature type="domain" description="DUF6594" evidence="1">
    <location>
        <begin position="21"/>
        <end position="179"/>
    </location>
</feature>
<sequence>MDDIENAVKRPDHGQGFAQASWLLASDVDSEGFIFQKFNKLSARNILYLQCEVLALEEKLEKFDRLVDGSTDTSLQESTRKWEKLVAQCNASEPRALEMMTTVRELRMKLREYHETLKLQSEIVAMHPPERRALEAMRNWLEQPLPVLGGRSKHFLEDETDLVSLKVPAEADFLSKRLRAYWPGQSA</sequence>
<gene>
    <name evidence="2" type="ORF">JMJ77_004237</name>
</gene>